<reference evidence="1 2" key="1">
    <citation type="journal article" date="2006" name="Int. J. Syst. Evol. Microbiol.">
        <title>Myroides pelagicus sp. nov., isolated from seawater in Thailand.</title>
        <authorList>
            <person name="Yoon J."/>
            <person name="Maneerat S."/>
            <person name="Kawai F."/>
            <person name="Yokota A."/>
        </authorList>
    </citation>
    <scope>NUCLEOTIDE SEQUENCE [LARGE SCALE GENOMIC DNA]</scope>
    <source>
        <strain evidence="1 2">SM1T</strain>
    </source>
</reference>
<dbReference type="Proteomes" id="UP000488936">
    <property type="component" value="Unassembled WGS sequence"/>
</dbReference>
<dbReference type="InterPro" id="IPR036102">
    <property type="entry name" value="OsmC/Ohrsf"/>
</dbReference>
<dbReference type="EMBL" id="WMJY01000016">
    <property type="protein sequence ID" value="MTH29938.1"/>
    <property type="molecule type" value="Genomic_DNA"/>
</dbReference>
<dbReference type="PANTHER" id="PTHR42830:SF1">
    <property type="entry name" value="OSMOTICALLY INDUCIBLE FAMILY PROTEIN"/>
    <property type="match status" value="1"/>
</dbReference>
<dbReference type="OrthoDB" id="9807532at2"/>
<dbReference type="InterPro" id="IPR003718">
    <property type="entry name" value="OsmC/Ohr_fam"/>
</dbReference>
<evidence type="ECO:0000313" key="2">
    <source>
        <dbReference type="Proteomes" id="UP000488936"/>
    </source>
</evidence>
<proteinExistence type="predicted"/>
<name>A0A7K1GMA0_9FLAO</name>
<accession>A0A7K1GMA0</accession>
<keyword evidence="2" id="KW-1185">Reference proteome</keyword>
<organism evidence="1 2">
    <name type="scientific">Myroides pelagicus</name>
    <dbReference type="NCBI Taxonomy" id="270914"/>
    <lineage>
        <taxon>Bacteria</taxon>
        <taxon>Pseudomonadati</taxon>
        <taxon>Bacteroidota</taxon>
        <taxon>Flavobacteriia</taxon>
        <taxon>Flavobacteriales</taxon>
        <taxon>Flavobacteriaceae</taxon>
        <taxon>Myroides</taxon>
    </lineage>
</organism>
<comment type="caution">
    <text evidence="1">The sequence shown here is derived from an EMBL/GenBank/DDBJ whole genome shotgun (WGS) entry which is preliminary data.</text>
</comment>
<evidence type="ECO:0000313" key="1">
    <source>
        <dbReference type="EMBL" id="MTH29938.1"/>
    </source>
</evidence>
<dbReference type="InterPro" id="IPR019904">
    <property type="entry name" value="Peroxiredoxin_OsmC"/>
</dbReference>
<dbReference type="RefSeq" id="WP_155035928.1">
    <property type="nucleotide sequence ID" value="NZ_JBHTIG010000053.1"/>
</dbReference>
<gene>
    <name evidence="1" type="ORF">GJV77_08420</name>
</gene>
<protein>
    <submittedName>
        <fullName evidence="1">OsmC family peroxiredoxin</fullName>
    </submittedName>
</protein>
<dbReference type="SUPFAM" id="SSF82784">
    <property type="entry name" value="OsmC-like"/>
    <property type="match status" value="1"/>
</dbReference>
<dbReference type="PANTHER" id="PTHR42830">
    <property type="entry name" value="OSMOTICALLY INDUCIBLE FAMILY PROTEIN"/>
    <property type="match status" value="1"/>
</dbReference>
<dbReference type="AlphaFoldDB" id="A0A7K1GMA0"/>
<dbReference type="GO" id="GO:0006979">
    <property type="term" value="P:response to oxidative stress"/>
    <property type="evidence" value="ECO:0007669"/>
    <property type="project" value="InterPro"/>
</dbReference>
<dbReference type="Gene3D" id="3.30.300.20">
    <property type="match status" value="1"/>
</dbReference>
<dbReference type="Pfam" id="PF02566">
    <property type="entry name" value="OsmC"/>
    <property type="match status" value="1"/>
</dbReference>
<dbReference type="GO" id="GO:0004601">
    <property type="term" value="F:peroxidase activity"/>
    <property type="evidence" value="ECO:0007669"/>
    <property type="project" value="InterPro"/>
</dbReference>
<dbReference type="InterPro" id="IPR052707">
    <property type="entry name" value="OsmC_Ohr_Peroxiredoxin"/>
</dbReference>
<dbReference type="NCBIfam" id="TIGR03562">
    <property type="entry name" value="osmo_induc_OsmC"/>
    <property type="match status" value="1"/>
</dbReference>
<sequence length="135" mass="15096">MKATISANWSESFKKGEGVYTSENPLLNGVTYHFMNRPNKQAVLPEEFLAAAYSGCFNMTLAMLLTTEKYEITSLDTSCDIHYDENKLLKAVLNVQAKVATIDKITFEETAKKAKQLCPIGQGFAFPTELNINFE</sequence>
<dbReference type="InterPro" id="IPR015946">
    <property type="entry name" value="KH_dom-like_a/b"/>
</dbReference>